<dbReference type="PANTHER" id="PTHR30292">
    <property type="entry name" value="UNCHARACTERIZED PROTEIN YBGL-RELATED"/>
    <property type="match status" value="1"/>
</dbReference>
<accession>A0A150HF94</accession>
<dbReference type="GO" id="GO:0005975">
    <property type="term" value="P:carbohydrate metabolic process"/>
    <property type="evidence" value="ECO:0007669"/>
    <property type="project" value="InterPro"/>
</dbReference>
<gene>
    <name evidence="1" type="ORF">Mlaev_01777</name>
</gene>
<dbReference type="Pfam" id="PF03746">
    <property type="entry name" value="LamB_YcsF"/>
    <property type="match status" value="1"/>
</dbReference>
<dbReference type="Gene3D" id="3.20.20.370">
    <property type="entry name" value="Glycoside hydrolase/deacetylase"/>
    <property type="match status" value="1"/>
</dbReference>
<reference evidence="1 2" key="1">
    <citation type="submission" date="2016-01" db="EMBL/GenBank/DDBJ databases">
        <title>Draft genome sequences of Microbacterium laevaniformans LCDC 91-0039 and the type strain of Microbacterium hominis LCDC 84-209.</title>
        <authorList>
            <person name="Bernier A.-M."/>
            <person name="Bernard K."/>
        </authorList>
    </citation>
    <scope>NUCLEOTIDE SEQUENCE [LARGE SCALE GENOMIC DNA]</scope>
    <source>
        <strain evidence="1 2">LCDC 91-0039</strain>
    </source>
</reference>
<dbReference type="PATRIC" id="fig|36807.3.peg.1802"/>
<organism evidence="1 2">
    <name type="scientific">Microbacterium laevaniformans</name>
    <dbReference type="NCBI Taxonomy" id="36807"/>
    <lineage>
        <taxon>Bacteria</taxon>
        <taxon>Bacillati</taxon>
        <taxon>Actinomycetota</taxon>
        <taxon>Actinomycetes</taxon>
        <taxon>Micrococcales</taxon>
        <taxon>Microbacteriaceae</taxon>
        <taxon>Microbacterium</taxon>
    </lineage>
</organism>
<protein>
    <submittedName>
        <fullName evidence="1">LamB/YcsF family protein</fullName>
    </submittedName>
</protein>
<dbReference type="EMBL" id="LRAD01000036">
    <property type="protein sequence ID" value="KXZ60290.1"/>
    <property type="molecule type" value="Genomic_DNA"/>
</dbReference>
<evidence type="ECO:0000313" key="1">
    <source>
        <dbReference type="EMBL" id="KXZ60290.1"/>
    </source>
</evidence>
<dbReference type="InterPro" id="IPR011330">
    <property type="entry name" value="Glyco_hydro/deAcase_b/a-brl"/>
</dbReference>
<dbReference type="SUPFAM" id="SSF88713">
    <property type="entry name" value="Glycoside hydrolase/deacetylase"/>
    <property type="match status" value="1"/>
</dbReference>
<name>A0A150HF94_9MICO</name>
<dbReference type="NCBIfam" id="NF003814">
    <property type="entry name" value="PRK05406.1-3"/>
    <property type="match status" value="1"/>
</dbReference>
<proteinExistence type="predicted"/>
<dbReference type="InterPro" id="IPR005501">
    <property type="entry name" value="LamB/YcsF/PxpA-like"/>
</dbReference>
<evidence type="ECO:0000313" key="2">
    <source>
        <dbReference type="Proteomes" id="UP000075357"/>
    </source>
</evidence>
<dbReference type="PANTHER" id="PTHR30292:SF0">
    <property type="entry name" value="5-OXOPROLINASE SUBUNIT A"/>
    <property type="match status" value="1"/>
</dbReference>
<dbReference type="STRING" id="36807.Mlaev_01777"/>
<comment type="caution">
    <text evidence="1">The sequence shown here is derived from an EMBL/GenBank/DDBJ whole genome shotgun (WGS) entry which is preliminary data.</text>
</comment>
<sequence length="272" mass="27666">MSLIPPTEPAAGHPRRRYARIVAVIDLNADLGETVDGVPTADDDAMFALISSASVACGGHAGDTASMRSAVERAARTGVAIGAHPSYPDRAGFGRTPLSITQADLRASVDAQLRALAGAGADIRYVKPHGALYHAVRGDVGHARAVVDAVASVSAALGRAVPILGLDGVIADEASRTGLPFVREAFLDRGYLPDGGLVPRSDPRALLRDPEAVAARAVRLARSGVVEAIDGSLVEAAAASLCVHGDSPGALAMARAVRAALDAAGVDIAAPW</sequence>
<dbReference type="Proteomes" id="UP000075357">
    <property type="component" value="Unassembled WGS sequence"/>
</dbReference>
<keyword evidence="2" id="KW-1185">Reference proteome</keyword>
<dbReference type="AlphaFoldDB" id="A0A150HF94"/>
<dbReference type="CDD" id="cd10787">
    <property type="entry name" value="LamB_YcsF_like"/>
    <property type="match status" value="1"/>
</dbReference>